<accession>A0A1W2DI32</accession>
<dbReference type="PANTHER" id="PTHR43080">
    <property type="entry name" value="CBS DOMAIN-CONTAINING PROTEIN CBSX3, MITOCHONDRIAL"/>
    <property type="match status" value="1"/>
</dbReference>
<dbReference type="InterPro" id="IPR051257">
    <property type="entry name" value="Diverse_CBS-Domain"/>
</dbReference>
<dbReference type="InterPro" id="IPR000644">
    <property type="entry name" value="CBS_dom"/>
</dbReference>
<dbReference type="STRING" id="1121400.SAMN02746065_117109"/>
<reference evidence="4 5" key="1">
    <citation type="submission" date="2017-04" db="EMBL/GenBank/DDBJ databases">
        <authorList>
            <person name="Afonso C.L."/>
            <person name="Miller P.J."/>
            <person name="Scott M.A."/>
            <person name="Spackman E."/>
            <person name="Goraichik I."/>
            <person name="Dimitrov K.M."/>
            <person name="Suarez D.L."/>
            <person name="Swayne D.E."/>
        </authorList>
    </citation>
    <scope>NUCLEOTIDE SEQUENCE [LARGE SCALE GENOMIC DNA]</scope>
    <source>
        <strain evidence="4 5">DSM 3385</strain>
    </source>
</reference>
<evidence type="ECO:0000313" key="5">
    <source>
        <dbReference type="Proteomes" id="UP000192418"/>
    </source>
</evidence>
<dbReference type="Proteomes" id="UP000192418">
    <property type="component" value="Unassembled WGS sequence"/>
</dbReference>
<dbReference type="Pfam" id="PF00571">
    <property type="entry name" value="CBS"/>
    <property type="match status" value="2"/>
</dbReference>
<evidence type="ECO:0000259" key="3">
    <source>
        <dbReference type="PROSITE" id="PS51371"/>
    </source>
</evidence>
<organism evidence="4 5">
    <name type="scientific">Desulfocicer vacuolatum DSM 3385</name>
    <dbReference type="NCBI Taxonomy" id="1121400"/>
    <lineage>
        <taxon>Bacteria</taxon>
        <taxon>Pseudomonadati</taxon>
        <taxon>Thermodesulfobacteriota</taxon>
        <taxon>Desulfobacteria</taxon>
        <taxon>Desulfobacterales</taxon>
        <taxon>Desulfobacteraceae</taxon>
        <taxon>Desulfocicer</taxon>
    </lineage>
</organism>
<protein>
    <submittedName>
        <fullName evidence="4">CBS domain-containing protein</fullName>
    </submittedName>
</protein>
<dbReference type="RefSeq" id="WP_084070327.1">
    <property type="nucleotide sequence ID" value="NZ_FWXY01000017.1"/>
</dbReference>
<dbReference type="PANTHER" id="PTHR43080:SF26">
    <property type="entry name" value="REGULATORY PROTEIN"/>
    <property type="match status" value="1"/>
</dbReference>
<dbReference type="InterPro" id="IPR046342">
    <property type="entry name" value="CBS_dom_sf"/>
</dbReference>
<evidence type="ECO:0000256" key="1">
    <source>
        <dbReference type="ARBA" id="ARBA00023122"/>
    </source>
</evidence>
<dbReference type="PROSITE" id="PS51371">
    <property type="entry name" value="CBS"/>
    <property type="match status" value="2"/>
</dbReference>
<dbReference type="AlphaFoldDB" id="A0A1W2DI32"/>
<name>A0A1W2DI32_9BACT</name>
<gene>
    <name evidence="4" type="ORF">SAMN02746065_117109</name>
</gene>
<dbReference type="SUPFAM" id="SSF54631">
    <property type="entry name" value="CBS-domain pair"/>
    <property type="match status" value="1"/>
</dbReference>
<feature type="domain" description="CBS" evidence="3">
    <location>
        <begin position="9"/>
        <end position="72"/>
    </location>
</feature>
<keyword evidence="1 2" id="KW-0129">CBS domain</keyword>
<evidence type="ECO:0000313" key="4">
    <source>
        <dbReference type="EMBL" id="SMC96722.1"/>
    </source>
</evidence>
<sequence>MKITAKDIMSTQFHTLTSHMGVHQAVKLFKQASRAEGRKVFGMMVIDDSGGLAGILSMYDILLFMRPKHIHIWGMIDDIDIVGLVEQASEKTKSVLVGDIMTPDVITVTPDTHKLMILDIMIKKHVRRLPVVDNGKIQGIVYISDLFYDVLDRFMD</sequence>
<dbReference type="Gene3D" id="3.10.580.10">
    <property type="entry name" value="CBS-domain"/>
    <property type="match status" value="2"/>
</dbReference>
<dbReference type="SMART" id="SM00116">
    <property type="entry name" value="CBS"/>
    <property type="match status" value="2"/>
</dbReference>
<evidence type="ECO:0000256" key="2">
    <source>
        <dbReference type="PROSITE-ProRule" id="PRU00703"/>
    </source>
</evidence>
<proteinExistence type="predicted"/>
<keyword evidence="5" id="KW-1185">Reference proteome</keyword>
<dbReference type="OrthoDB" id="5419202at2"/>
<feature type="domain" description="CBS" evidence="3">
    <location>
        <begin position="101"/>
        <end position="156"/>
    </location>
</feature>
<dbReference type="EMBL" id="FWXY01000017">
    <property type="protein sequence ID" value="SMC96722.1"/>
    <property type="molecule type" value="Genomic_DNA"/>
</dbReference>